<dbReference type="SUPFAM" id="SSF54975">
    <property type="entry name" value="Acylphosphatase/BLUF domain-like"/>
    <property type="match status" value="1"/>
</dbReference>
<dbReference type="InterPro" id="IPR036046">
    <property type="entry name" value="Acylphosphatase-like_dom_sf"/>
</dbReference>
<organism evidence="4 5">
    <name type="scientific">Halohasta litorea</name>
    <dbReference type="NCBI Taxonomy" id="869891"/>
    <lineage>
        <taxon>Archaea</taxon>
        <taxon>Methanobacteriati</taxon>
        <taxon>Methanobacteriota</taxon>
        <taxon>Stenosarchaea group</taxon>
        <taxon>Halobacteria</taxon>
        <taxon>Halobacteriales</taxon>
        <taxon>Haloferacaceae</taxon>
        <taxon>Halohasta</taxon>
    </lineage>
</organism>
<dbReference type="InterPro" id="IPR020456">
    <property type="entry name" value="Acylphosphatase"/>
</dbReference>
<dbReference type="PANTHER" id="PTHR47268">
    <property type="entry name" value="ACYLPHOSPHATASE"/>
    <property type="match status" value="1"/>
</dbReference>
<dbReference type="RefSeq" id="WP_256395296.1">
    <property type="nucleotide sequence ID" value="NZ_JANHDJ010000002.1"/>
</dbReference>
<name>A0ABD6D7W7_9EURY</name>
<comment type="similarity">
    <text evidence="2">Belongs to the acylphosphatase family.</text>
</comment>
<dbReference type="NCBIfam" id="NF011014">
    <property type="entry name" value="PRK14442.1"/>
    <property type="match status" value="1"/>
</dbReference>
<dbReference type="Proteomes" id="UP001597052">
    <property type="component" value="Unassembled WGS sequence"/>
</dbReference>
<feature type="domain" description="Acylphosphatase-like" evidence="3">
    <location>
        <begin position="8"/>
        <end position="94"/>
    </location>
</feature>
<dbReference type="InterPro" id="IPR001792">
    <property type="entry name" value="Acylphosphatase-like_dom"/>
</dbReference>
<dbReference type="PANTHER" id="PTHR47268:SF4">
    <property type="entry name" value="ACYLPHOSPHATASE"/>
    <property type="match status" value="1"/>
</dbReference>
<dbReference type="PROSITE" id="PS51160">
    <property type="entry name" value="ACYLPHOSPHATASE_3"/>
    <property type="match status" value="1"/>
</dbReference>
<dbReference type="PRINTS" id="PR00112">
    <property type="entry name" value="ACYLPHPHTASE"/>
</dbReference>
<evidence type="ECO:0000313" key="4">
    <source>
        <dbReference type="EMBL" id="MFD1642334.1"/>
    </source>
</evidence>
<comment type="catalytic activity">
    <reaction evidence="1">
        <text>an acyl phosphate + H2O = a carboxylate + phosphate + H(+)</text>
        <dbReference type="Rhea" id="RHEA:14965"/>
        <dbReference type="ChEBI" id="CHEBI:15377"/>
        <dbReference type="ChEBI" id="CHEBI:15378"/>
        <dbReference type="ChEBI" id="CHEBI:29067"/>
        <dbReference type="ChEBI" id="CHEBI:43474"/>
        <dbReference type="ChEBI" id="CHEBI:59918"/>
        <dbReference type="EC" id="3.6.1.7"/>
    </reaction>
</comment>
<dbReference type="AlphaFoldDB" id="A0ABD6D7W7"/>
<accession>A0ABD6D7W7</accession>
<dbReference type="EC" id="3.6.1.7" evidence="1"/>
<proteinExistence type="inferred from homology"/>
<dbReference type="NCBIfam" id="NF011016">
    <property type="entry name" value="PRK14444.1"/>
    <property type="match status" value="1"/>
</dbReference>
<comment type="caution">
    <text evidence="4">The sequence shown here is derived from an EMBL/GenBank/DDBJ whole genome shotgun (WGS) entry which is preliminary data.</text>
</comment>
<sequence length="94" mass="10451">MTESDRVRAHVFVSGRVQGVYYRASTRDKAREEGVDGWVRNLDDGRVEAVFEGSEAAVDAMVEWCHTGSRAADVEAVEVTMTEPEGESGFEVRR</sequence>
<keyword evidence="5" id="KW-1185">Reference proteome</keyword>
<dbReference type="Pfam" id="PF00708">
    <property type="entry name" value="Acylphosphatase"/>
    <property type="match status" value="1"/>
</dbReference>
<gene>
    <name evidence="4" type="ORF">ACFSBW_10670</name>
</gene>
<reference evidence="4 5" key="1">
    <citation type="journal article" date="2019" name="Int. J. Syst. Evol. Microbiol.">
        <title>The Global Catalogue of Microorganisms (GCM) 10K type strain sequencing project: providing services to taxonomists for standard genome sequencing and annotation.</title>
        <authorList>
            <consortium name="The Broad Institute Genomics Platform"/>
            <consortium name="The Broad Institute Genome Sequencing Center for Infectious Disease"/>
            <person name="Wu L."/>
            <person name="Ma J."/>
        </authorList>
    </citation>
    <scope>NUCLEOTIDE SEQUENCE [LARGE SCALE GENOMIC DNA]</scope>
    <source>
        <strain evidence="4 5">CGMCC 1.10593</strain>
    </source>
</reference>
<dbReference type="Gene3D" id="3.30.70.100">
    <property type="match status" value="1"/>
</dbReference>
<dbReference type="PROSITE" id="PS00151">
    <property type="entry name" value="ACYLPHOSPHATASE_2"/>
    <property type="match status" value="1"/>
</dbReference>
<keyword evidence="1" id="KW-0378">Hydrolase</keyword>
<dbReference type="GO" id="GO:0003998">
    <property type="term" value="F:acylphosphatase activity"/>
    <property type="evidence" value="ECO:0007669"/>
    <property type="project" value="UniProtKB-EC"/>
</dbReference>
<feature type="active site" evidence="1">
    <location>
        <position position="41"/>
    </location>
</feature>
<dbReference type="EMBL" id="JBHUDM010000002">
    <property type="protein sequence ID" value="MFD1642334.1"/>
    <property type="molecule type" value="Genomic_DNA"/>
</dbReference>
<evidence type="ECO:0000256" key="1">
    <source>
        <dbReference type="PROSITE-ProRule" id="PRU00520"/>
    </source>
</evidence>
<feature type="active site" evidence="1">
    <location>
        <position position="23"/>
    </location>
</feature>
<dbReference type="InterPro" id="IPR017968">
    <property type="entry name" value="Acylphosphatase_CS"/>
</dbReference>
<evidence type="ECO:0000259" key="3">
    <source>
        <dbReference type="PROSITE" id="PS51160"/>
    </source>
</evidence>
<evidence type="ECO:0000256" key="2">
    <source>
        <dbReference type="RuleBase" id="RU004168"/>
    </source>
</evidence>
<protein>
    <recommendedName>
        <fullName evidence="1">acylphosphatase</fullName>
        <ecNumber evidence="1">3.6.1.7</ecNumber>
    </recommendedName>
</protein>
<evidence type="ECO:0000313" key="5">
    <source>
        <dbReference type="Proteomes" id="UP001597052"/>
    </source>
</evidence>